<dbReference type="Proteomes" id="UP000747399">
    <property type="component" value="Unassembled WGS sequence"/>
</dbReference>
<organism evidence="5 6">
    <name type="scientific">Volvox africanus</name>
    <dbReference type="NCBI Taxonomy" id="51714"/>
    <lineage>
        <taxon>Eukaryota</taxon>
        <taxon>Viridiplantae</taxon>
        <taxon>Chlorophyta</taxon>
        <taxon>core chlorophytes</taxon>
        <taxon>Chlorophyceae</taxon>
        <taxon>CS clade</taxon>
        <taxon>Chlamydomonadales</taxon>
        <taxon>Volvocaceae</taxon>
        <taxon>Volvox</taxon>
    </lineage>
</organism>
<keyword evidence="2" id="KW-0694">RNA-binding</keyword>
<dbReference type="AlphaFoldDB" id="A0A8J4FAD1"/>
<dbReference type="GO" id="GO:0003729">
    <property type="term" value="F:mRNA binding"/>
    <property type="evidence" value="ECO:0007669"/>
    <property type="project" value="InterPro"/>
</dbReference>
<evidence type="ECO:0000313" key="5">
    <source>
        <dbReference type="EMBL" id="GIL67952.1"/>
    </source>
</evidence>
<feature type="region of interest" description="Disordered" evidence="3">
    <location>
        <begin position="225"/>
        <end position="264"/>
    </location>
</feature>
<dbReference type="GO" id="GO:0005737">
    <property type="term" value="C:cytoplasm"/>
    <property type="evidence" value="ECO:0007669"/>
    <property type="project" value="TreeGrafter"/>
</dbReference>
<comment type="similarity">
    <text evidence="1">Belongs to the SLBP family.</text>
</comment>
<reference evidence="5" key="1">
    <citation type="journal article" date="2021" name="Proc. Natl. Acad. Sci. U.S.A.">
        <title>Three genomes in the algal genus Volvox reveal the fate of a haploid sex-determining region after a transition to homothallism.</title>
        <authorList>
            <person name="Yamamoto K."/>
            <person name="Hamaji T."/>
            <person name="Kawai-Toyooka H."/>
            <person name="Matsuzaki R."/>
            <person name="Takahashi F."/>
            <person name="Nishimura Y."/>
            <person name="Kawachi M."/>
            <person name="Noguchi H."/>
            <person name="Minakuchi Y."/>
            <person name="Umen J.G."/>
            <person name="Toyoda A."/>
            <person name="Nozaki H."/>
        </authorList>
    </citation>
    <scope>NUCLEOTIDE SEQUENCE</scope>
    <source>
        <strain evidence="5">NIES-3780</strain>
    </source>
</reference>
<dbReference type="Gene3D" id="1.10.8.1120">
    <property type="entry name" value="Histone RNA hairpin-binding protein RNA-binding domain"/>
    <property type="match status" value="1"/>
</dbReference>
<dbReference type="GO" id="GO:0071207">
    <property type="term" value="F:histone pre-mRNA stem-loop binding"/>
    <property type="evidence" value="ECO:0007669"/>
    <property type="project" value="TreeGrafter"/>
</dbReference>
<dbReference type="GO" id="GO:0051028">
    <property type="term" value="P:mRNA transport"/>
    <property type="evidence" value="ECO:0007669"/>
    <property type="project" value="TreeGrafter"/>
</dbReference>
<gene>
    <name evidence="5" type="ORF">Vafri_21216</name>
</gene>
<comment type="caution">
    <text evidence="5">The sequence shown here is derived from an EMBL/GenBank/DDBJ whole genome shotgun (WGS) entry which is preliminary data.</text>
</comment>
<keyword evidence="6" id="KW-1185">Reference proteome</keyword>
<accession>A0A8J4FAD1</accession>
<dbReference type="FunFam" id="1.10.8.1120:FF:000001">
    <property type="entry name" value="Histone RNA hairpin-binding protein-like"/>
    <property type="match status" value="1"/>
</dbReference>
<sequence>MERAAYRVAVGADHPLRKLDRLLCTHPMTLSVPWRYCAVPRLPRDTDNGRVTRLHKAAKANGPLSFGGAPPKQPIASLDPHRLAQRQKQIDYGKNTIGYQRYLQQVPKDRRRRKGEQWLDPVTPDIHQNISKRCFDGQIKVWRRALHKYDHQEEEQHVRPLSYAERIRVERLREDAIPEDVAAVSAVPSSPTNSSRSQGSLDGYLEPHIGDGGRKRCFQRAFDHVANGNPHPSKLITSPAGPKPVVPQSAPPATAADTEPGPLPAGRCIGLPSRPGCRTVLPRGAGSSSFGMPKAPQTAPPASAARITAGSTADVHDDFDVIRSELGNAAAGENLFREWEDDGYVGLEPLEDEELDQVQL</sequence>
<evidence type="ECO:0000313" key="6">
    <source>
        <dbReference type="Proteomes" id="UP000747399"/>
    </source>
</evidence>
<dbReference type="GO" id="GO:0071204">
    <property type="term" value="C:histone pre-mRNA 3'end processing complex"/>
    <property type="evidence" value="ECO:0007669"/>
    <property type="project" value="TreeGrafter"/>
</dbReference>
<protein>
    <recommendedName>
        <fullName evidence="4">Histone RNA hairpin-binding protein RNA-binding domain-containing protein</fullName>
    </recommendedName>
</protein>
<dbReference type="PANTHER" id="PTHR17408:SF0">
    <property type="entry name" value="HISTONE RNA HAIRPIN-BINDING PROTEIN"/>
    <property type="match status" value="1"/>
</dbReference>
<dbReference type="PANTHER" id="PTHR17408">
    <property type="entry name" value="HISTONE RNA HAIRPIN-BINDING PROTEIN"/>
    <property type="match status" value="1"/>
</dbReference>
<dbReference type="GO" id="GO:0006398">
    <property type="term" value="P:mRNA 3'-end processing by stem-loop binding and cleavage"/>
    <property type="evidence" value="ECO:0007669"/>
    <property type="project" value="TreeGrafter"/>
</dbReference>
<dbReference type="InterPro" id="IPR038294">
    <property type="entry name" value="SLBP_RNA_bind_sf"/>
</dbReference>
<dbReference type="InterPro" id="IPR029344">
    <property type="entry name" value="SLBP_RNA_bind"/>
</dbReference>
<name>A0A8J4FAD1_9CHLO</name>
<proteinExistence type="inferred from homology"/>
<evidence type="ECO:0000259" key="4">
    <source>
        <dbReference type="Pfam" id="PF15247"/>
    </source>
</evidence>
<evidence type="ECO:0000256" key="3">
    <source>
        <dbReference type="SAM" id="MobiDB-lite"/>
    </source>
</evidence>
<dbReference type="InterPro" id="IPR026502">
    <property type="entry name" value="SLBP1/SLBP2"/>
</dbReference>
<evidence type="ECO:0000256" key="1">
    <source>
        <dbReference type="ARBA" id="ARBA00006151"/>
    </source>
</evidence>
<dbReference type="EMBL" id="BNCO01000106">
    <property type="protein sequence ID" value="GIL67952.1"/>
    <property type="molecule type" value="Genomic_DNA"/>
</dbReference>
<evidence type="ECO:0000256" key="2">
    <source>
        <dbReference type="ARBA" id="ARBA00022884"/>
    </source>
</evidence>
<feature type="domain" description="Histone RNA hairpin-binding protein RNA-binding" evidence="4">
    <location>
        <begin position="79"/>
        <end position="150"/>
    </location>
</feature>
<dbReference type="Pfam" id="PF15247">
    <property type="entry name" value="SLBP_RNA_bind"/>
    <property type="match status" value="1"/>
</dbReference>